<protein>
    <submittedName>
        <fullName evidence="8">Serine/threonine-protein kinase PrkC</fullName>
        <ecNumber evidence="8">2.7.11.1</ecNumber>
    </submittedName>
</protein>
<keyword evidence="6" id="KW-0472">Membrane</keyword>
<dbReference type="RefSeq" id="WP_110169056.1">
    <property type="nucleotide sequence ID" value="NZ_CP015136.1"/>
</dbReference>
<dbReference type="EC" id="2.7.11.1" evidence="8"/>
<dbReference type="PROSITE" id="PS50011">
    <property type="entry name" value="PROTEIN_KINASE_DOM"/>
    <property type="match status" value="1"/>
</dbReference>
<keyword evidence="3 8" id="KW-0418">Kinase</keyword>
<dbReference type="STRING" id="1855912.LuPra_00219"/>
<dbReference type="SMART" id="SM00220">
    <property type="entry name" value="S_TKc"/>
    <property type="match status" value="1"/>
</dbReference>
<keyword evidence="4 5" id="KW-0067">ATP-binding</keyword>
<feature type="transmembrane region" description="Helical" evidence="6">
    <location>
        <begin position="408"/>
        <end position="428"/>
    </location>
</feature>
<dbReference type="Pfam" id="PF13374">
    <property type="entry name" value="TPR_10"/>
    <property type="match status" value="1"/>
</dbReference>
<evidence type="ECO:0000313" key="9">
    <source>
        <dbReference type="Proteomes" id="UP000076079"/>
    </source>
</evidence>
<dbReference type="InterPro" id="IPR019734">
    <property type="entry name" value="TPR_rpt"/>
</dbReference>
<dbReference type="OrthoDB" id="9783151at2"/>
<dbReference type="Pfam" id="PF00069">
    <property type="entry name" value="Pkinase"/>
    <property type="match status" value="1"/>
</dbReference>
<feature type="domain" description="Protein kinase" evidence="7">
    <location>
        <begin position="84"/>
        <end position="384"/>
    </location>
</feature>
<dbReference type="Gene3D" id="1.10.510.10">
    <property type="entry name" value="Transferase(Phosphotransferase) domain 1"/>
    <property type="match status" value="1"/>
</dbReference>
<reference evidence="8 9" key="1">
    <citation type="journal article" date="2016" name="Genome Announc.">
        <title>First Complete Genome Sequence of a Subdivision 6 Acidobacterium Strain.</title>
        <authorList>
            <person name="Huang S."/>
            <person name="Vieira S."/>
            <person name="Bunk B."/>
            <person name="Riedel T."/>
            <person name="Sproer C."/>
            <person name="Overmann J."/>
        </authorList>
    </citation>
    <scope>NUCLEOTIDE SEQUENCE [LARGE SCALE GENOMIC DNA]</scope>
    <source>
        <strain evidence="9">DSM 100886 HEG_-6_39</strain>
    </source>
</reference>
<dbReference type="GO" id="GO:0004674">
    <property type="term" value="F:protein serine/threonine kinase activity"/>
    <property type="evidence" value="ECO:0007669"/>
    <property type="project" value="UniProtKB-EC"/>
</dbReference>
<dbReference type="InterPro" id="IPR011009">
    <property type="entry name" value="Kinase-like_dom_sf"/>
</dbReference>
<dbReference type="Proteomes" id="UP000076079">
    <property type="component" value="Chromosome"/>
</dbReference>
<dbReference type="SMART" id="SM00028">
    <property type="entry name" value="TPR"/>
    <property type="match status" value="7"/>
</dbReference>
<dbReference type="KEGG" id="abac:LuPra_00219"/>
<keyword evidence="1 8" id="KW-0808">Transferase</keyword>
<evidence type="ECO:0000256" key="3">
    <source>
        <dbReference type="ARBA" id="ARBA00022777"/>
    </source>
</evidence>
<dbReference type="PROSITE" id="PS00108">
    <property type="entry name" value="PROTEIN_KINASE_ST"/>
    <property type="match status" value="1"/>
</dbReference>
<keyword evidence="2 5" id="KW-0547">Nucleotide-binding</keyword>
<accession>A0A143PEV8</accession>
<evidence type="ECO:0000256" key="6">
    <source>
        <dbReference type="SAM" id="Phobius"/>
    </source>
</evidence>
<dbReference type="EMBL" id="CP015136">
    <property type="protein sequence ID" value="AMY07055.1"/>
    <property type="molecule type" value="Genomic_DNA"/>
</dbReference>
<name>A0A143PEV8_LUTPR</name>
<gene>
    <name evidence="8" type="primary">prkC_1</name>
    <name evidence="8" type="ORF">LuPra_00219</name>
</gene>
<keyword evidence="6" id="KW-0812">Transmembrane</keyword>
<dbReference type="CDD" id="cd14014">
    <property type="entry name" value="STKc_PknB_like"/>
    <property type="match status" value="1"/>
</dbReference>
<dbReference type="PANTHER" id="PTHR43289">
    <property type="entry name" value="MITOGEN-ACTIVATED PROTEIN KINASE KINASE KINASE 20-RELATED"/>
    <property type="match status" value="1"/>
</dbReference>
<keyword evidence="6" id="KW-1133">Transmembrane helix</keyword>
<keyword evidence="9" id="KW-1185">Reference proteome</keyword>
<evidence type="ECO:0000256" key="2">
    <source>
        <dbReference type="ARBA" id="ARBA00022741"/>
    </source>
</evidence>
<evidence type="ECO:0000256" key="5">
    <source>
        <dbReference type="PROSITE-ProRule" id="PRU10141"/>
    </source>
</evidence>
<dbReference type="InterPro" id="IPR011990">
    <property type="entry name" value="TPR-like_helical_dom_sf"/>
</dbReference>
<dbReference type="AlphaFoldDB" id="A0A143PEV8"/>
<feature type="binding site" evidence="5">
    <location>
        <position position="115"/>
    </location>
    <ligand>
        <name>ATP</name>
        <dbReference type="ChEBI" id="CHEBI:30616"/>
    </ligand>
</feature>
<dbReference type="PANTHER" id="PTHR43289:SF34">
    <property type="entry name" value="SERINE_THREONINE-PROTEIN KINASE YBDM-RELATED"/>
    <property type="match status" value="1"/>
</dbReference>
<evidence type="ECO:0000259" key="7">
    <source>
        <dbReference type="PROSITE" id="PS50011"/>
    </source>
</evidence>
<evidence type="ECO:0000313" key="8">
    <source>
        <dbReference type="EMBL" id="AMY07055.1"/>
    </source>
</evidence>
<dbReference type="Gene3D" id="3.30.200.20">
    <property type="entry name" value="Phosphorylase Kinase, domain 1"/>
    <property type="match status" value="1"/>
</dbReference>
<evidence type="ECO:0000256" key="4">
    <source>
        <dbReference type="ARBA" id="ARBA00022840"/>
    </source>
</evidence>
<dbReference type="SUPFAM" id="SSF48452">
    <property type="entry name" value="TPR-like"/>
    <property type="match status" value="2"/>
</dbReference>
<dbReference type="SUPFAM" id="SSF56112">
    <property type="entry name" value="Protein kinase-like (PK-like)"/>
    <property type="match status" value="1"/>
</dbReference>
<reference evidence="9" key="2">
    <citation type="submission" date="2016-04" db="EMBL/GenBank/DDBJ databases">
        <title>First Complete Genome Sequence of a Subdivision 6 Acidobacterium.</title>
        <authorList>
            <person name="Huang S."/>
            <person name="Vieira S."/>
            <person name="Bunk B."/>
            <person name="Riedel T."/>
            <person name="Sproeer C."/>
            <person name="Overmann J."/>
        </authorList>
    </citation>
    <scope>NUCLEOTIDE SEQUENCE [LARGE SCALE GENOMIC DNA]</scope>
    <source>
        <strain evidence="9">DSM 100886 HEG_-6_39</strain>
    </source>
</reference>
<evidence type="ECO:0000256" key="1">
    <source>
        <dbReference type="ARBA" id="ARBA00022679"/>
    </source>
</evidence>
<dbReference type="Gene3D" id="1.25.40.10">
    <property type="entry name" value="Tetratricopeptide repeat domain"/>
    <property type="match status" value="2"/>
</dbReference>
<dbReference type="Pfam" id="PF13424">
    <property type="entry name" value="TPR_12"/>
    <property type="match status" value="3"/>
</dbReference>
<dbReference type="InterPro" id="IPR008271">
    <property type="entry name" value="Ser/Thr_kinase_AS"/>
</dbReference>
<sequence>MRSLDADRWRALSACLDEALDLAPDDRAAWLSALGARDAALAADMAAWLAEHDQIRDEPFLDGVAVDARLATPPSLAGQVMGAYRLLKPLGEGGSGSVWLAERCDGRFEGRAAVKLLNLALVGRSGQERFRREGTILARLQHPRIAHLVDAGISPSGQPYLVLEYVDGRPIDQYADARGLDVESRLRLFLDVLDGVTHAHANLIVHRDIKPANVLVSVDGSVKLLDFGIAKLIDTDADVDAARSPEATALTRELSRALTPEYAAPEQLVGAPVTTATDIYALGVLLYVLLSGRHPAGRALRSPNTLIRAIVDEEPPRVSEAIADAAGDEELADTHAARCGTSPSRLRRQLRGDLDTIVAKALKKDVTERYASITALADDVRRYLRREPIGARPDTVSYRTARFLRRHIVGVALALGTLLLVGTMTAMYTHRLAMARDRAQRESAKAVKVSGMLMGALSSADPYLNSSAGNQPNARQLLDTGADQVQRELAGEPGLQAELLTMMGRTYRRLGSYARAEALLEQALAGARVAFGPEHLRVAQALQDLGVVLSERGRYPDARRSLEDALAMRQRLQPEGSAETGVVLAELGRLYQDLRLDDRAEAAHREGLAVRRRLLGDRHSETAVSENNLASVLRLRGDLDAAEALLRHALGVSIETHGPRHPNAATTRHDLALIAYARGDLAGADAQLRTSLELQRESVGPDHPTVALTLNSLARVQAARGRHREALATLRTAIGVARASLGETHQLVAIFTLNAGAVCLALGEPTEAESLLREGLRLRELAPDVVPSRRRTMPQDDWSLDAARRALASASLSVSAR</sequence>
<proteinExistence type="predicted"/>
<dbReference type="PROSITE" id="PS00107">
    <property type="entry name" value="PROTEIN_KINASE_ATP"/>
    <property type="match status" value="1"/>
</dbReference>
<dbReference type="GO" id="GO:0005524">
    <property type="term" value="F:ATP binding"/>
    <property type="evidence" value="ECO:0007669"/>
    <property type="project" value="UniProtKB-UniRule"/>
</dbReference>
<dbReference type="InterPro" id="IPR000719">
    <property type="entry name" value="Prot_kinase_dom"/>
</dbReference>
<dbReference type="InterPro" id="IPR017441">
    <property type="entry name" value="Protein_kinase_ATP_BS"/>
</dbReference>
<organism evidence="8 9">
    <name type="scientific">Luteitalea pratensis</name>
    <dbReference type="NCBI Taxonomy" id="1855912"/>
    <lineage>
        <taxon>Bacteria</taxon>
        <taxon>Pseudomonadati</taxon>
        <taxon>Acidobacteriota</taxon>
        <taxon>Vicinamibacteria</taxon>
        <taxon>Vicinamibacterales</taxon>
        <taxon>Vicinamibacteraceae</taxon>
        <taxon>Luteitalea</taxon>
    </lineage>
</organism>